<evidence type="ECO:0000313" key="1">
    <source>
        <dbReference type="EMBL" id="MBF9239689.1"/>
    </source>
</evidence>
<evidence type="ECO:0000313" key="2">
    <source>
        <dbReference type="Proteomes" id="UP000597617"/>
    </source>
</evidence>
<accession>A0ABS0INU0</accession>
<dbReference type="RefSeq" id="WP_196284039.1">
    <property type="nucleotide sequence ID" value="NZ_JADQDQ010000016.1"/>
</dbReference>
<name>A0ABS0INU0_9BACT</name>
<evidence type="ECO:0008006" key="3">
    <source>
        <dbReference type="Google" id="ProtNLM"/>
    </source>
</evidence>
<keyword evidence="2" id="KW-1185">Reference proteome</keyword>
<sequence length="172" mass="17891">MLPTTFTNGPFVVGNQVLNLGIGVGSRGNYDADNIGGSPSVSPAINLSYERGLFAIGPGVLGAGVLAGYQGATYNLNSGGKWKYSDVLLALRGAFHYPVLPEFDAYAGLGVGLLYTKASYEGSTASPEAGSSAKLTPGIFVGGRYFLLENLGVFTELGYDQTYLKVGLTGKF</sequence>
<dbReference type="SUPFAM" id="SSF56925">
    <property type="entry name" value="OMPA-like"/>
    <property type="match status" value="1"/>
</dbReference>
<gene>
    <name evidence="1" type="ORF">I2I05_20015</name>
</gene>
<organism evidence="1 2">
    <name type="scientific">Hymenobacter jeongseonensis</name>
    <dbReference type="NCBI Taxonomy" id="2791027"/>
    <lineage>
        <taxon>Bacteria</taxon>
        <taxon>Pseudomonadati</taxon>
        <taxon>Bacteroidota</taxon>
        <taxon>Cytophagia</taxon>
        <taxon>Cytophagales</taxon>
        <taxon>Hymenobacteraceae</taxon>
        <taxon>Hymenobacter</taxon>
    </lineage>
</organism>
<dbReference type="InterPro" id="IPR011250">
    <property type="entry name" value="OMP/PagP_B-barrel"/>
</dbReference>
<protein>
    <recommendedName>
        <fullName evidence="3">Outer membrane protein beta-barrel domain-containing protein</fullName>
    </recommendedName>
</protein>
<dbReference type="Gene3D" id="2.40.160.20">
    <property type="match status" value="1"/>
</dbReference>
<dbReference type="Proteomes" id="UP000597617">
    <property type="component" value="Unassembled WGS sequence"/>
</dbReference>
<dbReference type="EMBL" id="JADQDQ010000016">
    <property type="protein sequence ID" value="MBF9239689.1"/>
    <property type="molecule type" value="Genomic_DNA"/>
</dbReference>
<reference evidence="1 2" key="1">
    <citation type="submission" date="2020-11" db="EMBL/GenBank/DDBJ databases">
        <authorList>
            <person name="Kim M.K."/>
        </authorList>
    </citation>
    <scope>NUCLEOTIDE SEQUENCE [LARGE SCALE GENOMIC DNA]</scope>
    <source>
        <strain evidence="1 2">BT683</strain>
    </source>
</reference>
<proteinExistence type="predicted"/>
<comment type="caution">
    <text evidence="1">The sequence shown here is derived from an EMBL/GenBank/DDBJ whole genome shotgun (WGS) entry which is preliminary data.</text>
</comment>